<evidence type="ECO:0000313" key="3">
    <source>
        <dbReference type="Proteomes" id="UP000325579"/>
    </source>
</evidence>
<keyword evidence="3" id="KW-1185">Reference proteome</keyword>
<gene>
    <name evidence="2" type="ORF">BDV37DRAFT_61306</name>
</gene>
<keyword evidence="1" id="KW-0472">Membrane</keyword>
<feature type="transmembrane region" description="Helical" evidence="1">
    <location>
        <begin position="164"/>
        <end position="186"/>
    </location>
</feature>
<name>A0A5N7CSR8_9EURO</name>
<dbReference type="RefSeq" id="XP_031934570.1">
    <property type="nucleotide sequence ID" value="XM_032090947.1"/>
</dbReference>
<dbReference type="GeneID" id="43675638"/>
<proteinExistence type="predicted"/>
<evidence type="ECO:0000313" key="2">
    <source>
        <dbReference type="EMBL" id="KAE8397251.1"/>
    </source>
</evidence>
<keyword evidence="1" id="KW-0812">Transmembrane</keyword>
<dbReference type="AlphaFoldDB" id="A0A5N7CSR8"/>
<keyword evidence="1" id="KW-1133">Transmembrane helix</keyword>
<sequence length="188" mass="20977">MCPKRFRVGWPLSTLRCDSHCVLFHYWSTPEQPCSGLFCIDLSTVLIRFACRSPDQPCKYIRGVLLGHMNLSWTEVFLFIYVEFLFFFLSFYCVLVLSFCVCYRPSLLELCEKVAICFFIRVAAGLPGGTLAKAPTPPTVLESLVGERLSMCVGACPWSAPHDVLYVGCLACVYLVALCLVSFSLAGV</sequence>
<dbReference type="EMBL" id="ML736906">
    <property type="protein sequence ID" value="KAE8397251.1"/>
    <property type="molecule type" value="Genomic_DNA"/>
</dbReference>
<feature type="transmembrane region" description="Helical" evidence="1">
    <location>
        <begin position="76"/>
        <end position="102"/>
    </location>
</feature>
<dbReference type="Proteomes" id="UP000325579">
    <property type="component" value="Unassembled WGS sequence"/>
</dbReference>
<reference evidence="2 3" key="1">
    <citation type="submission" date="2019-04" db="EMBL/GenBank/DDBJ databases">
        <authorList>
            <consortium name="DOE Joint Genome Institute"/>
            <person name="Mondo S."/>
            <person name="Kjaerbolling I."/>
            <person name="Vesth T."/>
            <person name="Frisvad J.C."/>
            <person name="Nybo J.L."/>
            <person name="Theobald S."/>
            <person name="Kildgaard S."/>
            <person name="Isbrandt T."/>
            <person name="Kuo A."/>
            <person name="Sato A."/>
            <person name="Lyhne E.K."/>
            <person name="Kogle M.E."/>
            <person name="Wiebenga A."/>
            <person name="Kun R.S."/>
            <person name="Lubbers R.J."/>
            <person name="Makela M.R."/>
            <person name="Barry K."/>
            <person name="Chovatia M."/>
            <person name="Clum A."/>
            <person name="Daum C."/>
            <person name="Haridas S."/>
            <person name="He G."/>
            <person name="LaButti K."/>
            <person name="Lipzen A."/>
            <person name="Riley R."/>
            <person name="Salamov A."/>
            <person name="Simmons B.A."/>
            <person name="Magnuson J.K."/>
            <person name="Henrissat B."/>
            <person name="Mortensen U.H."/>
            <person name="Larsen T.O."/>
            <person name="Devries R.P."/>
            <person name="Grigoriev I.V."/>
            <person name="Machida M."/>
            <person name="Baker S.E."/>
            <person name="Andersen M.R."/>
            <person name="Cantor M.N."/>
            <person name="Hua S.X."/>
        </authorList>
    </citation>
    <scope>NUCLEOTIDE SEQUENCE [LARGE SCALE GENOMIC DNA]</scope>
    <source>
        <strain evidence="2 3">CBS 119388</strain>
    </source>
</reference>
<evidence type="ECO:0000256" key="1">
    <source>
        <dbReference type="SAM" id="Phobius"/>
    </source>
</evidence>
<accession>A0A5N7CSR8</accession>
<organism evidence="2 3">
    <name type="scientific">Aspergillus pseudonomiae</name>
    <dbReference type="NCBI Taxonomy" id="1506151"/>
    <lineage>
        <taxon>Eukaryota</taxon>
        <taxon>Fungi</taxon>
        <taxon>Dikarya</taxon>
        <taxon>Ascomycota</taxon>
        <taxon>Pezizomycotina</taxon>
        <taxon>Eurotiomycetes</taxon>
        <taxon>Eurotiomycetidae</taxon>
        <taxon>Eurotiales</taxon>
        <taxon>Aspergillaceae</taxon>
        <taxon>Aspergillus</taxon>
        <taxon>Aspergillus subgen. Circumdati</taxon>
    </lineage>
</organism>
<protein>
    <submittedName>
        <fullName evidence="2">Uncharacterized protein</fullName>
    </submittedName>
</protein>